<accession>A0A397HE25</accession>
<protein>
    <submittedName>
        <fullName evidence="1">Uncharacterized protein</fullName>
    </submittedName>
</protein>
<dbReference type="Proteomes" id="UP000266861">
    <property type="component" value="Unassembled WGS sequence"/>
</dbReference>
<dbReference type="AlphaFoldDB" id="A0A397HE25"/>
<keyword evidence="2" id="KW-1185">Reference proteome</keyword>
<evidence type="ECO:0000313" key="1">
    <source>
        <dbReference type="EMBL" id="RHZ61237.1"/>
    </source>
</evidence>
<proteinExistence type="predicted"/>
<reference evidence="1 2" key="1">
    <citation type="submission" date="2018-08" db="EMBL/GenBank/DDBJ databases">
        <title>Genome and evolution of the arbuscular mycorrhizal fungus Diversispora epigaea (formerly Glomus versiforme) and its bacterial endosymbionts.</title>
        <authorList>
            <person name="Sun X."/>
            <person name="Fei Z."/>
            <person name="Harrison M."/>
        </authorList>
    </citation>
    <scope>NUCLEOTIDE SEQUENCE [LARGE SCALE GENOMIC DNA]</scope>
    <source>
        <strain evidence="1 2">IT104</strain>
    </source>
</reference>
<gene>
    <name evidence="1" type="ORF">Glove_349g134</name>
</gene>
<evidence type="ECO:0000313" key="2">
    <source>
        <dbReference type="Proteomes" id="UP000266861"/>
    </source>
</evidence>
<name>A0A397HE25_9GLOM</name>
<dbReference type="EMBL" id="PQFF01000319">
    <property type="protein sequence ID" value="RHZ61237.1"/>
    <property type="molecule type" value="Genomic_DNA"/>
</dbReference>
<organism evidence="1 2">
    <name type="scientific">Diversispora epigaea</name>
    <dbReference type="NCBI Taxonomy" id="1348612"/>
    <lineage>
        <taxon>Eukaryota</taxon>
        <taxon>Fungi</taxon>
        <taxon>Fungi incertae sedis</taxon>
        <taxon>Mucoromycota</taxon>
        <taxon>Glomeromycotina</taxon>
        <taxon>Glomeromycetes</taxon>
        <taxon>Diversisporales</taxon>
        <taxon>Diversisporaceae</taxon>
        <taxon>Diversispora</taxon>
    </lineage>
</organism>
<sequence length="96" mass="11183">MKLVLEISSKLKIPKVCECNQYNDYWGKPRNSLHFNNNFDKNDAIDKLFTNDEFQDIKQIAKGGYELMDILYSRMLGINNGKYGQFEVILKGLMVL</sequence>
<comment type="caution">
    <text evidence="1">The sequence shown here is derived from an EMBL/GenBank/DDBJ whole genome shotgun (WGS) entry which is preliminary data.</text>
</comment>